<feature type="domain" description="C2H2-type" evidence="1">
    <location>
        <begin position="146"/>
        <end position="167"/>
    </location>
</feature>
<dbReference type="SMART" id="SM00355">
    <property type="entry name" value="ZnF_C2H2"/>
    <property type="match status" value="2"/>
</dbReference>
<evidence type="ECO:0000259" key="1">
    <source>
        <dbReference type="PROSITE" id="PS00028"/>
    </source>
</evidence>
<accession>A0A8X6I4V6</accession>
<gene>
    <name evidence="2" type="ORF">TNIN_224261</name>
</gene>
<dbReference type="PROSITE" id="PS00028">
    <property type="entry name" value="ZINC_FINGER_C2H2_1"/>
    <property type="match status" value="1"/>
</dbReference>
<dbReference type="Proteomes" id="UP000886998">
    <property type="component" value="Unassembled WGS sequence"/>
</dbReference>
<reference evidence="2" key="1">
    <citation type="submission" date="2020-08" db="EMBL/GenBank/DDBJ databases">
        <title>Multicomponent nature underlies the extraordinary mechanical properties of spider dragline silk.</title>
        <authorList>
            <person name="Kono N."/>
            <person name="Nakamura H."/>
            <person name="Mori M."/>
            <person name="Yoshida Y."/>
            <person name="Ohtoshi R."/>
            <person name="Malay A.D."/>
            <person name="Moran D.A.P."/>
            <person name="Tomita M."/>
            <person name="Numata K."/>
            <person name="Arakawa K."/>
        </authorList>
    </citation>
    <scope>NUCLEOTIDE SEQUENCE</scope>
</reference>
<name>A0A8X6I4V6_9ARAC</name>
<organism evidence="2 3">
    <name type="scientific">Trichonephila inaurata madagascariensis</name>
    <dbReference type="NCBI Taxonomy" id="2747483"/>
    <lineage>
        <taxon>Eukaryota</taxon>
        <taxon>Metazoa</taxon>
        <taxon>Ecdysozoa</taxon>
        <taxon>Arthropoda</taxon>
        <taxon>Chelicerata</taxon>
        <taxon>Arachnida</taxon>
        <taxon>Araneae</taxon>
        <taxon>Araneomorphae</taxon>
        <taxon>Entelegynae</taxon>
        <taxon>Araneoidea</taxon>
        <taxon>Nephilidae</taxon>
        <taxon>Trichonephila</taxon>
        <taxon>Trichonephila inaurata</taxon>
    </lineage>
</organism>
<dbReference type="AlphaFoldDB" id="A0A8X6I4V6"/>
<keyword evidence="3" id="KW-1185">Reference proteome</keyword>
<dbReference type="InterPro" id="IPR013087">
    <property type="entry name" value="Znf_C2H2_type"/>
</dbReference>
<evidence type="ECO:0000313" key="3">
    <source>
        <dbReference type="Proteomes" id="UP000886998"/>
    </source>
</evidence>
<proteinExistence type="predicted"/>
<dbReference type="EMBL" id="BMAV01024200">
    <property type="protein sequence ID" value="GFS30905.1"/>
    <property type="molecule type" value="Genomic_DNA"/>
</dbReference>
<protein>
    <recommendedName>
        <fullName evidence="1">C2H2-type domain-containing protein</fullName>
    </recommendedName>
</protein>
<comment type="caution">
    <text evidence="2">The sequence shown here is derived from an EMBL/GenBank/DDBJ whole genome shotgun (WGS) entry which is preliminary data.</text>
</comment>
<sequence>MEVFNTKSELENHKPSCYSSQDIATHKKEEKWKCEVRCKEFTNELEKGSHACFPLAEQGFESTELPSTSALRTISDDHHSKESTQYPVACDLCTFVSVSAFELKRHKKIMHGTKRRSLMKELNMMGQGIVSDDPHSEKSTQYQYECDLCNFICISSLEFQRHKKLNHPMK</sequence>
<evidence type="ECO:0000313" key="2">
    <source>
        <dbReference type="EMBL" id="GFS30905.1"/>
    </source>
</evidence>